<keyword evidence="3" id="KW-1185">Reference proteome</keyword>
<name>A0A9Q1F475_SYNKA</name>
<organism evidence="2 3">
    <name type="scientific">Synaphobranchus kaupii</name>
    <name type="common">Kaup's arrowtooth eel</name>
    <dbReference type="NCBI Taxonomy" id="118154"/>
    <lineage>
        <taxon>Eukaryota</taxon>
        <taxon>Metazoa</taxon>
        <taxon>Chordata</taxon>
        <taxon>Craniata</taxon>
        <taxon>Vertebrata</taxon>
        <taxon>Euteleostomi</taxon>
        <taxon>Actinopterygii</taxon>
        <taxon>Neopterygii</taxon>
        <taxon>Teleostei</taxon>
        <taxon>Anguilliformes</taxon>
        <taxon>Synaphobranchidae</taxon>
        <taxon>Synaphobranchus</taxon>
    </lineage>
</organism>
<feature type="region of interest" description="Disordered" evidence="1">
    <location>
        <begin position="13"/>
        <end position="52"/>
    </location>
</feature>
<sequence>MKENHLSLCFASTSVSGEEPREGAQIRPEECRGTDFRARGEDRDGAQRVSQRARLDDVQRLSVITQRNPASEPIPVMCAGACDIFSASRQRGVLKRVSWRQMYRLGRCRDSGSCPPSCPSLGPFIRRPLTSV</sequence>
<evidence type="ECO:0000256" key="1">
    <source>
        <dbReference type="SAM" id="MobiDB-lite"/>
    </source>
</evidence>
<evidence type="ECO:0000313" key="2">
    <source>
        <dbReference type="EMBL" id="KAJ8350685.1"/>
    </source>
</evidence>
<feature type="compositionally biased region" description="Basic and acidic residues" evidence="1">
    <location>
        <begin position="18"/>
        <end position="46"/>
    </location>
</feature>
<accession>A0A9Q1F475</accession>
<comment type="caution">
    <text evidence="2">The sequence shown here is derived from an EMBL/GenBank/DDBJ whole genome shotgun (WGS) entry which is preliminary data.</text>
</comment>
<reference evidence="2" key="1">
    <citation type="journal article" date="2023" name="Science">
        <title>Genome structures resolve the early diversification of teleost fishes.</title>
        <authorList>
            <person name="Parey E."/>
            <person name="Louis A."/>
            <person name="Montfort J."/>
            <person name="Bouchez O."/>
            <person name="Roques C."/>
            <person name="Iampietro C."/>
            <person name="Lluch J."/>
            <person name="Castinel A."/>
            <person name="Donnadieu C."/>
            <person name="Desvignes T."/>
            <person name="Floi Bucao C."/>
            <person name="Jouanno E."/>
            <person name="Wen M."/>
            <person name="Mejri S."/>
            <person name="Dirks R."/>
            <person name="Jansen H."/>
            <person name="Henkel C."/>
            <person name="Chen W.J."/>
            <person name="Zahm M."/>
            <person name="Cabau C."/>
            <person name="Klopp C."/>
            <person name="Thompson A.W."/>
            <person name="Robinson-Rechavi M."/>
            <person name="Braasch I."/>
            <person name="Lecointre G."/>
            <person name="Bobe J."/>
            <person name="Postlethwait J.H."/>
            <person name="Berthelot C."/>
            <person name="Roest Crollius H."/>
            <person name="Guiguen Y."/>
        </authorList>
    </citation>
    <scope>NUCLEOTIDE SEQUENCE</scope>
    <source>
        <strain evidence="2">WJC10195</strain>
    </source>
</reference>
<evidence type="ECO:0000313" key="3">
    <source>
        <dbReference type="Proteomes" id="UP001152622"/>
    </source>
</evidence>
<dbReference type="Proteomes" id="UP001152622">
    <property type="component" value="Chromosome 9"/>
</dbReference>
<protein>
    <submittedName>
        <fullName evidence="2">Uncharacterized protein</fullName>
    </submittedName>
</protein>
<dbReference type="AlphaFoldDB" id="A0A9Q1F475"/>
<dbReference type="EMBL" id="JAINUF010000009">
    <property type="protein sequence ID" value="KAJ8350685.1"/>
    <property type="molecule type" value="Genomic_DNA"/>
</dbReference>
<proteinExistence type="predicted"/>
<gene>
    <name evidence="2" type="ORF">SKAU_G00258150</name>
</gene>